<dbReference type="Pfam" id="PF02578">
    <property type="entry name" value="Cu-oxidase_4"/>
    <property type="match status" value="1"/>
</dbReference>
<evidence type="ECO:0000256" key="10">
    <source>
        <dbReference type="RuleBase" id="RU361274"/>
    </source>
</evidence>
<keyword evidence="5" id="KW-0378">Hydrolase</keyword>
<dbReference type="CDD" id="cd16833">
    <property type="entry name" value="YfiH"/>
    <property type="match status" value="1"/>
</dbReference>
<comment type="similarity">
    <text evidence="2 10">Belongs to the purine nucleoside phosphorylase YfiH/LACC1 family.</text>
</comment>
<dbReference type="Proteomes" id="UP001367030">
    <property type="component" value="Unassembled WGS sequence"/>
</dbReference>
<comment type="catalytic activity">
    <reaction evidence="9">
        <text>S-methyl-5'-thioadenosine + phosphate = 5-(methylsulfanyl)-alpha-D-ribose 1-phosphate + adenine</text>
        <dbReference type="Rhea" id="RHEA:11852"/>
        <dbReference type="ChEBI" id="CHEBI:16708"/>
        <dbReference type="ChEBI" id="CHEBI:17509"/>
        <dbReference type="ChEBI" id="CHEBI:43474"/>
        <dbReference type="ChEBI" id="CHEBI:58533"/>
        <dbReference type="EC" id="2.4.2.28"/>
    </reaction>
    <physiologicalReaction direction="left-to-right" evidence="9">
        <dbReference type="Rhea" id="RHEA:11853"/>
    </physiologicalReaction>
</comment>
<evidence type="ECO:0000256" key="8">
    <source>
        <dbReference type="ARBA" id="ARBA00048968"/>
    </source>
</evidence>
<evidence type="ECO:0000256" key="3">
    <source>
        <dbReference type="ARBA" id="ARBA00022679"/>
    </source>
</evidence>
<dbReference type="InterPro" id="IPR003730">
    <property type="entry name" value="Cu_polyphenol_OxRdtase"/>
</dbReference>
<dbReference type="InterPro" id="IPR038371">
    <property type="entry name" value="Cu_polyphenol_OxRdtase_sf"/>
</dbReference>
<name>A0ABU8XEH2_9BURK</name>
<sequence>MQKLELLVPQWPAPAGVRAACTTRSGGASQGRFESLNLGDHVSDDAVAVAENRRRLQAEIGVRPVFLQQVHGVDVRRLDAADADGETADACVTTEAGLACTVMVADCLPVLFTDSEGRQVAAAHAGWRGLAAGVLEATLATFGAGEKVMAWLGPCIGPTAFEVGAEVKAVFVAHDPASAACFKPAGAEGKWLADLSGLARLRLQAAGAASIHGNDGTDAWCTVSNPSHFFSHRRDGHSGRFAACIWRT</sequence>
<dbReference type="RefSeq" id="WP_340338317.1">
    <property type="nucleotide sequence ID" value="NZ_JBBKZS010000015.1"/>
</dbReference>
<keyword evidence="3" id="KW-0808">Transferase</keyword>
<evidence type="ECO:0000256" key="7">
    <source>
        <dbReference type="ARBA" id="ARBA00047989"/>
    </source>
</evidence>
<dbReference type="InterPro" id="IPR011324">
    <property type="entry name" value="Cytotoxic_necrot_fac-like_cat"/>
</dbReference>
<dbReference type="PANTHER" id="PTHR30616">
    <property type="entry name" value="UNCHARACTERIZED PROTEIN YFIH"/>
    <property type="match status" value="1"/>
</dbReference>
<dbReference type="SUPFAM" id="SSF64438">
    <property type="entry name" value="CNF1/YfiH-like putative cysteine hydrolases"/>
    <property type="match status" value="1"/>
</dbReference>
<evidence type="ECO:0000256" key="4">
    <source>
        <dbReference type="ARBA" id="ARBA00022723"/>
    </source>
</evidence>
<proteinExistence type="inferred from homology"/>
<keyword evidence="12" id="KW-1185">Reference proteome</keyword>
<comment type="catalytic activity">
    <reaction evidence="1">
        <text>inosine + phosphate = alpha-D-ribose 1-phosphate + hypoxanthine</text>
        <dbReference type="Rhea" id="RHEA:27646"/>
        <dbReference type="ChEBI" id="CHEBI:17368"/>
        <dbReference type="ChEBI" id="CHEBI:17596"/>
        <dbReference type="ChEBI" id="CHEBI:43474"/>
        <dbReference type="ChEBI" id="CHEBI:57720"/>
        <dbReference type="EC" id="2.4.2.1"/>
    </reaction>
    <physiologicalReaction direction="left-to-right" evidence="1">
        <dbReference type="Rhea" id="RHEA:27647"/>
    </physiologicalReaction>
</comment>
<evidence type="ECO:0000313" key="12">
    <source>
        <dbReference type="Proteomes" id="UP001367030"/>
    </source>
</evidence>
<accession>A0ABU8XEH2</accession>
<evidence type="ECO:0000256" key="5">
    <source>
        <dbReference type="ARBA" id="ARBA00022801"/>
    </source>
</evidence>
<dbReference type="EMBL" id="JBBKZS010000015">
    <property type="protein sequence ID" value="MEJ8858255.1"/>
    <property type="molecule type" value="Genomic_DNA"/>
</dbReference>
<comment type="catalytic activity">
    <reaction evidence="7">
        <text>adenosine + H2O + H(+) = inosine + NH4(+)</text>
        <dbReference type="Rhea" id="RHEA:24408"/>
        <dbReference type="ChEBI" id="CHEBI:15377"/>
        <dbReference type="ChEBI" id="CHEBI:15378"/>
        <dbReference type="ChEBI" id="CHEBI:16335"/>
        <dbReference type="ChEBI" id="CHEBI:17596"/>
        <dbReference type="ChEBI" id="CHEBI:28938"/>
        <dbReference type="EC" id="3.5.4.4"/>
    </reaction>
    <physiologicalReaction direction="left-to-right" evidence="7">
        <dbReference type="Rhea" id="RHEA:24409"/>
    </physiologicalReaction>
</comment>
<protein>
    <recommendedName>
        <fullName evidence="10">Purine nucleoside phosphorylase</fullName>
    </recommendedName>
</protein>
<evidence type="ECO:0000256" key="9">
    <source>
        <dbReference type="ARBA" id="ARBA00049893"/>
    </source>
</evidence>
<evidence type="ECO:0000313" key="11">
    <source>
        <dbReference type="EMBL" id="MEJ8858255.1"/>
    </source>
</evidence>
<comment type="caution">
    <text evidence="11">The sequence shown here is derived from an EMBL/GenBank/DDBJ whole genome shotgun (WGS) entry which is preliminary data.</text>
</comment>
<comment type="catalytic activity">
    <reaction evidence="8">
        <text>adenosine + phosphate = alpha-D-ribose 1-phosphate + adenine</text>
        <dbReference type="Rhea" id="RHEA:27642"/>
        <dbReference type="ChEBI" id="CHEBI:16335"/>
        <dbReference type="ChEBI" id="CHEBI:16708"/>
        <dbReference type="ChEBI" id="CHEBI:43474"/>
        <dbReference type="ChEBI" id="CHEBI:57720"/>
        <dbReference type="EC" id="2.4.2.1"/>
    </reaction>
    <physiologicalReaction direction="left-to-right" evidence="8">
        <dbReference type="Rhea" id="RHEA:27643"/>
    </physiologicalReaction>
</comment>
<keyword evidence="6" id="KW-0862">Zinc</keyword>
<evidence type="ECO:0000256" key="6">
    <source>
        <dbReference type="ARBA" id="ARBA00022833"/>
    </source>
</evidence>
<reference evidence="11 12" key="1">
    <citation type="submission" date="2024-03" db="EMBL/GenBank/DDBJ databases">
        <title>Novel species of the genus Variovorax.</title>
        <authorList>
            <person name="Liu Q."/>
            <person name="Xin Y.-H."/>
        </authorList>
    </citation>
    <scope>NUCLEOTIDE SEQUENCE [LARGE SCALE GENOMIC DNA]</scope>
    <source>
        <strain evidence="11 12">KACC 18901</strain>
    </source>
</reference>
<dbReference type="Gene3D" id="3.60.140.10">
    <property type="entry name" value="CNF1/YfiH-like putative cysteine hydrolases"/>
    <property type="match status" value="1"/>
</dbReference>
<organism evidence="11 12">
    <name type="scientific">Variovorax robiniae</name>
    <dbReference type="NCBI Taxonomy" id="1836199"/>
    <lineage>
        <taxon>Bacteria</taxon>
        <taxon>Pseudomonadati</taxon>
        <taxon>Pseudomonadota</taxon>
        <taxon>Betaproteobacteria</taxon>
        <taxon>Burkholderiales</taxon>
        <taxon>Comamonadaceae</taxon>
        <taxon>Variovorax</taxon>
    </lineage>
</organism>
<keyword evidence="4" id="KW-0479">Metal-binding</keyword>
<evidence type="ECO:0000256" key="1">
    <source>
        <dbReference type="ARBA" id="ARBA00000553"/>
    </source>
</evidence>
<dbReference type="NCBIfam" id="TIGR00726">
    <property type="entry name" value="peptidoglycan editing factor PgeF"/>
    <property type="match status" value="1"/>
</dbReference>
<evidence type="ECO:0000256" key="2">
    <source>
        <dbReference type="ARBA" id="ARBA00007353"/>
    </source>
</evidence>
<gene>
    <name evidence="11" type="primary">pgeF</name>
    <name evidence="11" type="ORF">WKW79_27050</name>
</gene>
<dbReference type="PANTHER" id="PTHR30616:SF2">
    <property type="entry name" value="PURINE NUCLEOSIDE PHOSPHORYLASE LACC1"/>
    <property type="match status" value="1"/>
</dbReference>